<keyword evidence="10" id="KW-1185">Reference proteome</keyword>
<dbReference type="HAMAP" id="MF_01405">
    <property type="entry name" value="Non_canon_purine_NTPase"/>
    <property type="match status" value="1"/>
</dbReference>
<feature type="binding site" evidence="7">
    <location>
        <position position="69"/>
    </location>
    <ligand>
        <name>Mg(2+)</name>
        <dbReference type="ChEBI" id="CHEBI:18420"/>
    </ligand>
</feature>
<dbReference type="SUPFAM" id="SSF52972">
    <property type="entry name" value="ITPase-like"/>
    <property type="match status" value="1"/>
</dbReference>
<keyword evidence="4 7" id="KW-0378">Hydrolase</keyword>
<evidence type="ECO:0000256" key="3">
    <source>
        <dbReference type="ARBA" id="ARBA00022741"/>
    </source>
</evidence>
<keyword evidence="6 7" id="KW-0546">Nucleotide metabolism</keyword>
<reference evidence="9 10" key="1">
    <citation type="submission" date="2024-01" db="EMBL/GenBank/DDBJ databases">
        <title>Pedobacter sp. nov., isolated from oil-contaminated soil.</title>
        <authorList>
            <person name="Le N.T.T."/>
        </authorList>
    </citation>
    <scope>NUCLEOTIDE SEQUENCE [LARGE SCALE GENOMIC DNA]</scope>
    <source>
        <strain evidence="9 10">VNH31</strain>
    </source>
</reference>
<protein>
    <recommendedName>
        <fullName evidence="7">dITP/XTP pyrophosphatase</fullName>
        <ecNumber evidence="7">3.6.1.66</ecNumber>
    </recommendedName>
    <alternativeName>
        <fullName evidence="7">Non-canonical purine NTP pyrophosphatase</fullName>
    </alternativeName>
    <alternativeName>
        <fullName evidence="7">Non-standard purine NTP pyrophosphatase</fullName>
    </alternativeName>
    <alternativeName>
        <fullName evidence="7">Nucleoside-triphosphate diphosphatase</fullName>
    </alternativeName>
    <alternativeName>
        <fullName evidence="7">Nucleoside-triphosphate pyrophosphatase</fullName>
        <shortName evidence="7">NTPase</shortName>
    </alternativeName>
</protein>
<feature type="binding site" evidence="7">
    <location>
        <position position="70"/>
    </location>
    <ligand>
        <name>substrate</name>
    </ligand>
</feature>
<feature type="binding site" evidence="7">
    <location>
        <begin position="148"/>
        <end position="151"/>
    </location>
    <ligand>
        <name>substrate</name>
    </ligand>
</feature>
<evidence type="ECO:0000256" key="8">
    <source>
        <dbReference type="RuleBase" id="RU003781"/>
    </source>
</evidence>
<comment type="catalytic activity">
    <reaction evidence="7">
        <text>dITP + H2O = dIMP + diphosphate + H(+)</text>
        <dbReference type="Rhea" id="RHEA:28342"/>
        <dbReference type="ChEBI" id="CHEBI:15377"/>
        <dbReference type="ChEBI" id="CHEBI:15378"/>
        <dbReference type="ChEBI" id="CHEBI:33019"/>
        <dbReference type="ChEBI" id="CHEBI:61194"/>
        <dbReference type="ChEBI" id="CHEBI:61382"/>
        <dbReference type="EC" id="3.6.1.66"/>
    </reaction>
</comment>
<dbReference type="Gene3D" id="3.90.950.10">
    <property type="match status" value="1"/>
</dbReference>
<sequence length="196" mass="21873">MKLIVFASSNGGKTKEIKSLLENEFQVVNLLDIGCTEEIPETADTFEGNALQKSTYVLENYQLDCFADDSGLEVEALNGEPGVYSARFSGSRDNEKNIELLLSKLNGINNRKAQFRTVISLLLDGKNYFFEGIVKGEIIPEKRGEGGFGYDPIFIPEGFNETFAELDASIKNKISHRAIATKKMIEFLKQKEDSKN</sequence>
<feature type="binding site" evidence="7">
    <location>
        <position position="171"/>
    </location>
    <ligand>
        <name>substrate</name>
    </ligand>
</feature>
<keyword evidence="5 7" id="KW-0460">Magnesium</keyword>
<dbReference type="CDD" id="cd00515">
    <property type="entry name" value="HAM1"/>
    <property type="match status" value="1"/>
</dbReference>
<dbReference type="NCBIfam" id="TIGR00042">
    <property type="entry name" value="RdgB/HAM1 family non-canonical purine NTP pyrophosphatase"/>
    <property type="match status" value="1"/>
</dbReference>
<comment type="subunit">
    <text evidence="7">Homodimer.</text>
</comment>
<comment type="function">
    <text evidence="7">Pyrophosphatase that catalyzes the hydrolysis of nucleoside triphosphates to their monophosphate derivatives, with a high preference for the non-canonical purine nucleotides XTP (xanthosine triphosphate), dITP (deoxyinosine triphosphate) and ITP. Seems to function as a house-cleaning enzyme that removes non-canonical purine nucleotides from the nucleotide pool, thus preventing their incorporation into DNA/RNA and avoiding chromosomal lesions.</text>
</comment>
<evidence type="ECO:0000256" key="4">
    <source>
        <dbReference type="ARBA" id="ARBA00022801"/>
    </source>
</evidence>
<comment type="catalytic activity">
    <reaction evidence="7">
        <text>ITP + H2O = IMP + diphosphate + H(+)</text>
        <dbReference type="Rhea" id="RHEA:29399"/>
        <dbReference type="ChEBI" id="CHEBI:15377"/>
        <dbReference type="ChEBI" id="CHEBI:15378"/>
        <dbReference type="ChEBI" id="CHEBI:33019"/>
        <dbReference type="ChEBI" id="CHEBI:58053"/>
        <dbReference type="ChEBI" id="CHEBI:61402"/>
        <dbReference type="EC" id="3.6.1.66"/>
    </reaction>
</comment>
<comment type="similarity">
    <text evidence="1 7 8">Belongs to the HAM1 NTPase family.</text>
</comment>
<proteinExistence type="inferred from homology"/>
<dbReference type="InterPro" id="IPR029001">
    <property type="entry name" value="ITPase-like_fam"/>
</dbReference>
<dbReference type="InterPro" id="IPR020922">
    <property type="entry name" value="dITP/XTP_pyrophosphatase"/>
</dbReference>
<evidence type="ECO:0000313" key="9">
    <source>
        <dbReference type="EMBL" id="MEE1884075.1"/>
    </source>
</evidence>
<comment type="caution">
    <text evidence="9">The sequence shown here is derived from an EMBL/GenBank/DDBJ whole genome shotgun (WGS) entry which is preliminary data.</text>
</comment>
<dbReference type="Pfam" id="PF01725">
    <property type="entry name" value="Ham1p_like"/>
    <property type="match status" value="1"/>
</dbReference>
<dbReference type="PANTHER" id="PTHR11067:SF9">
    <property type="entry name" value="INOSINE TRIPHOSPHATE PYROPHOSPHATASE"/>
    <property type="match status" value="1"/>
</dbReference>
<organism evidence="9 10">
    <name type="scientific">Pedobacter flavus</name>
    <dbReference type="NCBI Taxonomy" id="3113906"/>
    <lineage>
        <taxon>Bacteria</taxon>
        <taxon>Pseudomonadati</taxon>
        <taxon>Bacteroidota</taxon>
        <taxon>Sphingobacteriia</taxon>
        <taxon>Sphingobacteriales</taxon>
        <taxon>Sphingobacteriaceae</taxon>
        <taxon>Pedobacter</taxon>
    </lineage>
</organism>
<comment type="catalytic activity">
    <reaction evidence="7">
        <text>XTP + H2O = XMP + diphosphate + H(+)</text>
        <dbReference type="Rhea" id="RHEA:28610"/>
        <dbReference type="ChEBI" id="CHEBI:15377"/>
        <dbReference type="ChEBI" id="CHEBI:15378"/>
        <dbReference type="ChEBI" id="CHEBI:33019"/>
        <dbReference type="ChEBI" id="CHEBI:57464"/>
        <dbReference type="ChEBI" id="CHEBI:61314"/>
        <dbReference type="EC" id="3.6.1.66"/>
    </reaction>
</comment>
<evidence type="ECO:0000256" key="7">
    <source>
        <dbReference type="HAMAP-Rule" id="MF_01405"/>
    </source>
</evidence>
<feature type="binding site" evidence="7">
    <location>
        <begin position="176"/>
        <end position="177"/>
    </location>
    <ligand>
        <name>substrate</name>
    </ligand>
</feature>
<dbReference type="NCBIfam" id="NF011398">
    <property type="entry name" value="PRK14823.1"/>
    <property type="match status" value="1"/>
</dbReference>
<dbReference type="EMBL" id="JAZDQU010000001">
    <property type="protein sequence ID" value="MEE1884075.1"/>
    <property type="molecule type" value="Genomic_DNA"/>
</dbReference>
<dbReference type="InterPro" id="IPR002637">
    <property type="entry name" value="RdgB/HAM1"/>
</dbReference>
<dbReference type="EC" id="3.6.1.66" evidence="7"/>
<name>A0ABU7GYC7_9SPHI</name>
<feature type="active site" description="Proton acceptor" evidence="7">
    <location>
        <position position="69"/>
    </location>
</feature>
<comment type="cofactor">
    <cofactor evidence="7">
        <name>Mg(2+)</name>
        <dbReference type="ChEBI" id="CHEBI:18420"/>
    </cofactor>
    <text evidence="7">Binds 1 Mg(2+) ion per subunit.</text>
</comment>
<evidence type="ECO:0000256" key="2">
    <source>
        <dbReference type="ARBA" id="ARBA00022723"/>
    </source>
</evidence>
<evidence type="ECO:0000256" key="1">
    <source>
        <dbReference type="ARBA" id="ARBA00008023"/>
    </source>
</evidence>
<evidence type="ECO:0000313" key="10">
    <source>
        <dbReference type="Proteomes" id="UP001337681"/>
    </source>
</evidence>
<accession>A0ABU7GYC7</accession>
<dbReference type="RefSeq" id="WP_330144993.1">
    <property type="nucleotide sequence ID" value="NZ_JAZDQU010000001.1"/>
</dbReference>
<feature type="binding site" evidence="7">
    <location>
        <begin position="8"/>
        <end position="13"/>
    </location>
    <ligand>
        <name>substrate</name>
    </ligand>
</feature>
<gene>
    <name evidence="9" type="ORF">VRU49_01465</name>
</gene>
<dbReference type="Proteomes" id="UP001337681">
    <property type="component" value="Unassembled WGS sequence"/>
</dbReference>
<keyword evidence="2 7" id="KW-0479">Metal-binding</keyword>
<keyword evidence="3 7" id="KW-0547">Nucleotide-binding</keyword>
<dbReference type="PANTHER" id="PTHR11067">
    <property type="entry name" value="INOSINE TRIPHOSPHATE PYROPHOSPHATASE/HAM1 PROTEIN"/>
    <property type="match status" value="1"/>
</dbReference>
<evidence type="ECO:0000256" key="5">
    <source>
        <dbReference type="ARBA" id="ARBA00022842"/>
    </source>
</evidence>
<evidence type="ECO:0000256" key="6">
    <source>
        <dbReference type="ARBA" id="ARBA00023080"/>
    </source>
</evidence>
<comment type="caution">
    <text evidence="7">Lacks conserved residue(s) required for the propagation of feature annotation.</text>
</comment>